<dbReference type="Proteomes" id="UP000053780">
    <property type="component" value="Unassembled WGS sequence"/>
</dbReference>
<dbReference type="VEuPathDB" id="MicrosporidiaDB:NAPIS_ORF00008"/>
<accession>T0MN52</accession>
<dbReference type="AlphaFoldDB" id="T0MN52"/>
<evidence type="ECO:0000313" key="1">
    <source>
        <dbReference type="EMBL" id="EQB62415.1"/>
    </source>
</evidence>
<name>T0MN52_9MICR</name>
<organism evidence="1 2">
    <name type="scientific">Vairimorpha apis BRL 01</name>
    <dbReference type="NCBI Taxonomy" id="1037528"/>
    <lineage>
        <taxon>Eukaryota</taxon>
        <taxon>Fungi</taxon>
        <taxon>Fungi incertae sedis</taxon>
        <taxon>Microsporidia</taxon>
        <taxon>Nosematidae</taxon>
        <taxon>Vairimorpha</taxon>
    </lineage>
</organism>
<keyword evidence="2" id="KW-1185">Reference proteome</keyword>
<dbReference type="EMBL" id="KE646836">
    <property type="protein sequence ID" value="EQB62415.1"/>
    <property type="molecule type" value="Genomic_DNA"/>
</dbReference>
<evidence type="ECO:0000313" key="2">
    <source>
        <dbReference type="Proteomes" id="UP000053780"/>
    </source>
</evidence>
<sequence>MIYYKLYNKSHQLNLYIKNKNITYDDVLTLTIDYINKTEDKIIQYLLLFGFQSLFDNFSKNKIPKIHHILIILYTFHKEKNIYDVNWYDKIYKTLTQSFFKTNFSNFYDEILKKNNQDDFIETFSIYLAMNANIVKYALNNYIELKKEDLYLKIVKYLFYLTNNIKCKLFGIRL</sequence>
<gene>
    <name evidence="1" type="ORF">NAPIS_ORF00008</name>
</gene>
<proteinExistence type="predicted"/>
<protein>
    <submittedName>
        <fullName evidence="1">Uncharacterized protein</fullName>
    </submittedName>
</protein>
<dbReference type="HOGENOM" id="CLU_1540487_0_0_1"/>
<reference evidence="1 2" key="1">
    <citation type="journal article" date="2013" name="BMC Genomics">
        <title>Genome sequencing and comparative genomics of honey bee microsporidia, Nosema apis reveal novel insights into host-parasite interactions.</title>
        <authorList>
            <person name="Chen Yp."/>
            <person name="Pettis J.S."/>
            <person name="Zhao Y."/>
            <person name="Liu X."/>
            <person name="Tallon L.J."/>
            <person name="Sadzewicz L.D."/>
            <person name="Li R."/>
            <person name="Zheng H."/>
            <person name="Huang S."/>
            <person name="Zhang X."/>
            <person name="Hamilton M.C."/>
            <person name="Pernal S.F."/>
            <person name="Melathopoulos A.P."/>
            <person name="Yan X."/>
            <person name="Evans J.D."/>
        </authorList>
    </citation>
    <scope>NUCLEOTIDE SEQUENCE [LARGE SCALE GENOMIC DNA]</scope>
    <source>
        <strain evidence="1 2">BRL 01</strain>
    </source>
</reference>